<keyword evidence="2" id="KW-1185">Reference proteome</keyword>
<sequence length="74" mass="8360">MATFDLDDDLERYISLFMGYLNSLGINPLAENDGPPTSRDRKIKKFYMNAKKIALEIKAHPSKLSTRNPCKKGA</sequence>
<dbReference type="EMBL" id="LLXI01000111">
    <property type="protein sequence ID" value="PKY40649.1"/>
    <property type="molecule type" value="Genomic_DNA"/>
</dbReference>
<evidence type="ECO:0000313" key="1">
    <source>
        <dbReference type="EMBL" id="PKY40649.1"/>
    </source>
</evidence>
<protein>
    <submittedName>
        <fullName evidence="1">Uncharacterized protein</fullName>
    </submittedName>
</protein>
<dbReference type="AlphaFoldDB" id="A0A2I1G1Z1"/>
<proteinExistence type="predicted"/>
<comment type="caution">
    <text evidence="1">The sequence shown here is derived from an EMBL/GenBank/DDBJ whole genome shotgun (WGS) entry which is preliminary data.</text>
</comment>
<name>A0A2I1G1Z1_9GLOM</name>
<evidence type="ECO:0000313" key="2">
    <source>
        <dbReference type="Proteomes" id="UP000234323"/>
    </source>
</evidence>
<gene>
    <name evidence="1" type="ORF">RhiirA4_454065</name>
</gene>
<organism evidence="1 2">
    <name type="scientific">Rhizophagus irregularis</name>
    <dbReference type="NCBI Taxonomy" id="588596"/>
    <lineage>
        <taxon>Eukaryota</taxon>
        <taxon>Fungi</taxon>
        <taxon>Fungi incertae sedis</taxon>
        <taxon>Mucoromycota</taxon>
        <taxon>Glomeromycotina</taxon>
        <taxon>Glomeromycetes</taxon>
        <taxon>Glomerales</taxon>
        <taxon>Glomeraceae</taxon>
        <taxon>Rhizophagus</taxon>
    </lineage>
</organism>
<dbReference type="Proteomes" id="UP000234323">
    <property type="component" value="Unassembled WGS sequence"/>
</dbReference>
<reference evidence="1 2" key="1">
    <citation type="submission" date="2015-10" db="EMBL/GenBank/DDBJ databases">
        <title>Genome analyses suggest a sexual origin of heterokaryosis in a supposedly ancient asexual fungus.</title>
        <authorList>
            <person name="Ropars J."/>
            <person name="Sedzielewska K."/>
            <person name="Noel J."/>
            <person name="Charron P."/>
            <person name="Farinelli L."/>
            <person name="Marton T."/>
            <person name="Kruger M."/>
            <person name="Pelin A."/>
            <person name="Brachmann A."/>
            <person name="Corradi N."/>
        </authorList>
    </citation>
    <scope>NUCLEOTIDE SEQUENCE [LARGE SCALE GENOMIC DNA]</scope>
    <source>
        <strain evidence="1 2">A4</strain>
    </source>
</reference>
<accession>A0A2I1G1Z1</accession>